<reference evidence="3" key="2">
    <citation type="submission" date="2019-12" db="EMBL/GenBank/DDBJ databases">
        <title>Genome sequencing and annotation of Brassica cretica.</title>
        <authorList>
            <person name="Studholme D.J."/>
            <person name="Sarris P.F."/>
        </authorList>
    </citation>
    <scope>NUCLEOTIDE SEQUENCE</scope>
    <source>
        <strain evidence="3">PFS-001/15</strain>
        <strain evidence="2">PFS-102/07</strain>
        <tissue evidence="3">Leaf</tissue>
    </source>
</reference>
<evidence type="ECO:0000313" key="2">
    <source>
        <dbReference type="EMBL" id="KAF2560177.1"/>
    </source>
</evidence>
<gene>
    <name evidence="3" type="ORF">F2Q68_00010516</name>
    <name evidence="4" type="ORF">F2Q69_00023234</name>
    <name evidence="2" type="ORF">F2Q70_00017576</name>
</gene>
<accession>A0A3N6QGH5</accession>
<evidence type="ECO:0000313" key="5">
    <source>
        <dbReference type="Proteomes" id="UP000712281"/>
    </source>
</evidence>
<dbReference type="EMBL" id="QGKW02000717">
    <property type="protein sequence ID" value="KAF2598442.1"/>
    <property type="molecule type" value="Genomic_DNA"/>
</dbReference>
<dbReference type="Proteomes" id="UP000712281">
    <property type="component" value="Unassembled WGS sequence"/>
</dbReference>
<organism evidence="3 5">
    <name type="scientific">Brassica cretica</name>
    <name type="common">Mustard</name>
    <dbReference type="NCBI Taxonomy" id="69181"/>
    <lineage>
        <taxon>Eukaryota</taxon>
        <taxon>Viridiplantae</taxon>
        <taxon>Streptophyta</taxon>
        <taxon>Embryophyta</taxon>
        <taxon>Tracheophyta</taxon>
        <taxon>Spermatophyta</taxon>
        <taxon>Magnoliopsida</taxon>
        <taxon>eudicotyledons</taxon>
        <taxon>Gunneridae</taxon>
        <taxon>Pentapetalae</taxon>
        <taxon>rosids</taxon>
        <taxon>malvids</taxon>
        <taxon>Brassicales</taxon>
        <taxon>Brassicaceae</taxon>
        <taxon>Brassiceae</taxon>
        <taxon>Brassica</taxon>
    </lineage>
</organism>
<name>A0A3N6QGH5_BRACR</name>
<dbReference type="EMBL" id="QGKX02001290">
    <property type="protein sequence ID" value="KAF3535508.1"/>
    <property type="molecule type" value="Genomic_DNA"/>
</dbReference>
<evidence type="ECO:0000313" key="4">
    <source>
        <dbReference type="EMBL" id="KAF3535508.1"/>
    </source>
</evidence>
<sequence length="88" mass="9811">MTLLTLKEPYRSRFGEPQKYEPTGTTLSRSEPEVPFHSRSLGSYATSDIKRVLFVSDAAGAFNGDEAEDVEHRMMISSMIPKVTTSIL</sequence>
<proteinExistence type="predicted"/>
<evidence type="ECO:0000256" key="1">
    <source>
        <dbReference type="SAM" id="MobiDB-lite"/>
    </source>
</evidence>
<comment type="caution">
    <text evidence="3">The sequence shown here is derived from an EMBL/GenBank/DDBJ whole genome shotgun (WGS) entry which is preliminary data.</text>
</comment>
<dbReference type="EMBL" id="QGKY02001250">
    <property type="protein sequence ID" value="KAF2560177.1"/>
    <property type="molecule type" value="Genomic_DNA"/>
</dbReference>
<feature type="compositionally biased region" description="Basic and acidic residues" evidence="1">
    <location>
        <begin position="8"/>
        <end position="19"/>
    </location>
</feature>
<evidence type="ECO:0000313" key="3">
    <source>
        <dbReference type="EMBL" id="KAF2598442.1"/>
    </source>
</evidence>
<dbReference type="Proteomes" id="UP000712600">
    <property type="component" value="Unassembled WGS sequence"/>
</dbReference>
<protein>
    <submittedName>
        <fullName evidence="3">Uncharacterized protein</fullName>
    </submittedName>
</protein>
<feature type="region of interest" description="Disordered" evidence="1">
    <location>
        <begin position="1"/>
        <end position="36"/>
    </location>
</feature>
<dbReference type="AlphaFoldDB" id="A0A3N6QGH5"/>
<reference evidence="4" key="1">
    <citation type="submission" date="2019-12" db="EMBL/GenBank/DDBJ databases">
        <title>Genome sequencing and annotation of Brassica cretica.</title>
        <authorList>
            <person name="Studholme D.J."/>
            <person name="Sarris P."/>
        </authorList>
    </citation>
    <scope>NUCLEOTIDE SEQUENCE</scope>
    <source>
        <strain evidence="4">PFS-109/04</strain>
        <tissue evidence="4">Leaf</tissue>
    </source>
</reference>